<dbReference type="PRINTS" id="PR00008">
    <property type="entry name" value="DAGPEDOMAIN"/>
</dbReference>
<dbReference type="SUPFAM" id="SSF49562">
    <property type="entry name" value="C2 domain (Calcium/lipid-binding domain, CaLB)"/>
    <property type="match status" value="1"/>
</dbReference>
<dbReference type="EMBL" id="JAODUP010000089">
    <property type="protein sequence ID" value="KAK2162953.1"/>
    <property type="molecule type" value="Genomic_DNA"/>
</dbReference>
<dbReference type="InterPro" id="IPR000008">
    <property type="entry name" value="C2_dom"/>
</dbReference>
<feature type="domain" description="Phorbol-ester/DAG-type" evidence="4">
    <location>
        <begin position="165"/>
        <end position="198"/>
    </location>
</feature>
<dbReference type="InterPro" id="IPR020454">
    <property type="entry name" value="DAG/PE-bd"/>
</dbReference>
<sequence length="216" mass="24449">MVFFNGSVKVVVCEAVDLRPTDFSTRLNLGVSKFQLIDPYISVDVDDGHVAKTTTKQRTFKPVWNEEFSTEVHNGQYINLTVFHDAAIPPDEFVANCTIAFEDLGKPSSDIWVDLEPSGKVHVKVELNGSASEAEPPKERVFKEKEGLLHKRRGALRRRVHQVNGHKFMATFFRQPTFCSICRDFIWGIVSPQGYQCQGELKCYVLTTALERVSLL</sequence>
<keyword evidence="2" id="KW-0862">Zinc</keyword>
<evidence type="ECO:0000313" key="6">
    <source>
        <dbReference type="Proteomes" id="UP001208570"/>
    </source>
</evidence>
<dbReference type="CDD" id="cd04014">
    <property type="entry name" value="C2_PKC_epsilon"/>
    <property type="match status" value="1"/>
</dbReference>
<evidence type="ECO:0000256" key="2">
    <source>
        <dbReference type="ARBA" id="ARBA00022833"/>
    </source>
</evidence>
<dbReference type="InterPro" id="IPR002219">
    <property type="entry name" value="PKC_DAG/PE"/>
</dbReference>
<dbReference type="FunFam" id="2.60.40.150:FF:000056">
    <property type="entry name" value="Protein kinase C epsilon"/>
    <property type="match status" value="1"/>
</dbReference>
<dbReference type="Gene3D" id="2.60.40.150">
    <property type="entry name" value="C2 domain"/>
    <property type="match status" value="1"/>
</dbReference>
<protein>
    <recommendedName>
        <fullName evidence="7">Protein kinase C</fullName>
    </recommendedName>
</protein>
<dbReference type="PANTHER" id="PTHR47052">
    <property type="entry name" value="CONSERVED SERINE PROLINE-RICH PROTEIN (AFU_ORTHOLOGUE AFUA_2G01790)"/>
    <property type="match status" value="1"/>
</dbReference>
<comment type="caution">
    <text evidence="5">The sequence shown here is derived from an EMBL/GenBank/DDBJ whole genome shotgun (WGS) entry which is preliminary data.</text>
</comment>
<evidence type="ECO:0000313" key="5">
    <source>
        <dbReference type="EMBL" id="KAK2162953.1"/>
    </source>
</evidence>
<keyword evidence="6" id="KW-1185">Reference proteome</keyword>
<name>A0AAD9NBY3_9ANNE</name>
<dbReference type="InterPro" id="IPR046349">
    <property type="entry name" value="C1-like_sf"/>
</dbReference>
<proteinExistence type="predicted"/>
<dbReference type="PROSITE" id="PS50081">
    <property type="entry name" value="ZF_DAG_PE_2"/>
    <property type="match status" value="1"/>
</dbReference>
<dbReference type="Gene3D" id="3.30.60.20">
    <property type="match status" value="1"/>
</dbReference>
<dbReference type="SMART" id="SM00239">
    <property type="entry name" value="C2"/>
    <property type="match status" value="1"/>
</dbReference>
<dbReference type="AlphaFoldDB" id="A0AAD9NBY3"/>
<feature type="domain" description="C2" evidence="3">
    <location>
        <begin position="1"/>
        <end position="117"/>
    </location>
</feature>
<evidence type="ECO:0000259" key="4">
    <source>
        <dbReference type="PROSITE" id="PS50081"/>
    </source>
</evidence>
<gene>
    <name evidence="5" type="ORF">LSH36_89g07024</name>
</gene>
<evidence type="ECO:0008006" key="7">
    <source>
        <dbReference type="Google" id="ProtNLM"/>
    </source>
</evidence>
<dbReference type="SUPFAM" id="SSF57889">
    <property type="entry name" value="Cysteine-rich domain"/>
    <property type="match status" value="1"/>
</dbReference>
<accession>A0AAD9NBY3</accession>
<dbReference type="Pfam" id="PF00168">
    <property type="entry name" value="C2"/>
    <property type="match status" value="1"/>
</dbReference>
<evidence type="ECO:0000259" key="3">
    <source>
        <dbReference type="PROSITE" id="PS50004"/>
    </source>
</evidence>
<dbReference type="PANTHER" id="PTHR47052:SF3">
    <property type="entry name" value="INGRESSION PROTEIN 1"/>
    <property type="match status" value="1"/>
</dbReference>
<reference evidence="5" key="1">
    <citation type="journal article" date="2023" name="Mol. Biol. Evol.">
        <title>Third-Generation Sequencing Reveals the Adaptive Role of the Epigenome in Three Deep-Sea Polychaetes.</title>
        <authorList>
            <person name="Perez M."/>
            <person name="Aroh O."/>
            <person name="Sun Y."/>
            <person name="Lan Y."/>
            <person name="Juniper S.K."/>
            <person name="Young C.R."/>
            <person name="Angers B."/>
            <person name="Qian P.Y."/>
        </authorList>
    </citation>
    <scope>NUCLEOTIDE SEQUENCE</scope>
    <source>
        <strain evidence="5">P08H-3</strain>
    </source>
</reference>
<organism evidence="5 6">
    <name type="scientific">Paralvinella palmiformis</name>
    <dbReference type="NCBI Taxonomy" id="53620"/>
    <lineage>
        <taxon>Eukaryota</taxon>
        <taxon>Metazoa</taxon>
        <taxon>Spiralia</taxon>
        <taxon>Lophotrochozoa</taxon>
        <taxon>Annelida</taxon>
        <taxon>Polychaeta</taxon>
        <taxon>Sedentaria</taxon>
        <taxon>Canalipalpata</taxon>
        <taxon>Terebellida</taxon>
        <taxon>Terebelliformia</taxon>
        <taxon>Alvinellidae</taxon>
        <taxon>Paralvinella</taxon>
    </lineage>
</organism>
<dbReference type="Proteomes" id="UP001208570">
    <property type="component" value="Unassembled WGS sequence"/>
</dbReference>
<dbReference type="GO" id="GO:0046872">
    <property type="term" value="F:metal ion binding"/>
    <property type="evidence" value="ECO:0007669"/>
    <property type="project" value="UniProtKB-KW"/>
</dbReference>
<dbReference type="InterPro" id="IPR035892">
    <property type="entry name" value="C2_domain_sf"/>
</dbReference>
<dbReference type="InterPro" id="IPR052981">
    <property type="entry name" value="Ingression_C2_domain"/>
</dbReference>
<evidence type="ECO:0000256" key="1">
    <source>
        <dbReference type="ARBA" id="ARBA00022723"/>
    </source>
</evidence>
<keyword evidence="1" id="KW-0479">Metal-binding</keyword>
<dbReference type="Pfam" id="PF00130">
    <property type="entry name" value="C1_1"/>
    <property type="match status" value="1"/>
</dbReference>
<dbReference type="PROSITE" id="PS50004">
    <property type="entry name" value="C2"/>
    <property type="match status" value="1"/>
</dbReference>